<proteinExistence type="predicted"/>
<keyword evidence="3" id="KW-1185">Reference proteome</keyword>
<organism evidence="2 3">
    <name type="scientific">Prorocentrum cordatum</name>
    <dbReference type="NCBI Taxonomy" id="2364126"/>
    <lineage>
        <taxon>Eukaryota</taxon>
        <taxon>Sar</taxon>
        <taxon>Alveolata</taxon>
        <taxon>Dinophyceae</taxon>
        <taxon>Prorocentrales</taxon>
        <taxon>Prorocentraceae</taxon>
        <taxon>Prorocentrum</taxon>
    </lineage>
</organism>
<evidence type="ECO:0000313" key="3">
    <source>
        <dbReference type="Proteomes" id="UP001189429"/>
    </source>
</evidence>
<feature type="compositionally biased region" description="Low complexity" evidence="1">
    <location>
        <begin position="12"/>
        <end position="29"/>
    </location>
</feature>
<accession>A0ABN9R2Q1</accession>
<sequence length="92" mass="9307">GALKAHSAELQATRAAARAAREGAPAAAGRHARPPPSAAARRACPRVPPRHGARSGRHEQGEGGRGERRKGRAAANGDRSGARPGSQIAPLG</sequence>
<evidence type="ECO:0000313" key="2">
    <source>
        <dbReference type="EMBL" id="CAK0813028.1"/>
    </source>
</evidence>
<gene>
    <name evidence="2" type="ORF">PCOR1329_LOCUS17096</name>
</gene>
<comment type="caution">
    <text evidence="2">The sequence shown here is derived from an EMBL/GenBank/DDBJ whole genome shotgun (WGS) entry which is preliminary data.</text>
</comment>
<reference evidence="2" key="1">
    <citation type="submission" date="2023-10" db="EMBL/GenBank/DDBJ databases">
        <authorList>
            <person name="Chen Y."/>
            <person name="Shah S."/>
            <person name="Dougan E. K."/>
            <person name="Thang M."/>
            <person name="Chan C."/>
        </authorList>
    </citation>
    <scope>NUCLEOTIDE SEQUENCE [LARGE SCALE GENOMIC DNA]</scope>
</reference>
<dbReference type="Proteomes" id="UP001189429">
    <property type="component" value="Unassembled WGS sequence"/>
</dbReference>
<name>A0ABN9R2Q1_9DINO</name>
<evidence type="ECO:0000256" key="1">
    <source>
        <dbReference type="SAM" id="MobiDB-lite"/>
    </source>
</evidence>
<dbReference type="EMBL" id="CAUYUJ010005270">
    <property type="protein sequence ID" value="CAK0813028.1"/>
    <property type="molecule type" value="Genomic_DNA"/>
</dbReference>
<feature type="compositionally biased region" description="Basic and acidic residues" evidence="1">
    <location>
        <begin position="56"/>
        <end position="66"/>
    </location>
</feature>
<feature type="non-terminal residue" evidence="2">
    <location>
        <position position="1"/>
    </location>
</feature>
<protein>
    <submittedName>
        <fullName evidence="2">Uncharacterized protein</fullName>
    </submittedName>
</protein>
<feature type="region of interest" description="Disordered" evidence="1">
    <location>
        <begin position="1"/>
        <end position="92"/>
    </location>
</feature>
<feature type="non-terminal residue" evidence="2">
    <location>
        <position position="92"/>
    </location>
</feature>